<dbReference type="AlphaFoldDB" id="W4FNY6"/>
<accession>W4FNY6</accession>
<dbReference type="GeneID" id="20817448"/>
<sequence length="113" mass="12771">MVELAEVDESHNYANEIVDKAVEESGPEGFRVLTNFTSKTTPKDALFVTLVVLKHYQMWDKHALDLGMKAPTLEKMPVLYEHFVTIAENDGPAGQSAVFRNYLFAKYATDVKF</sequence>
<dbReference type="RefSeq" id="XP_009841871.1">
    <property type="nucleotide sequence ID" value="XM_009843569.1"/>
</dbReference>
<name>W4FNY6_APHAT</name>
<protein>
    <submittedName>
        <fullName evidence="1">Uncharacterized protein</fullName>
    </submittedName>
</protein>
<dbReference type="EMBL" id="KI913183">
    <property type="protein sequence ID" value="ETV68646.1"/>
    <property type="molecule type" value="Genomic_DNA"/>
</dbReference>
<dbReference type="OrthoDB" id="122710at2759"/>
<organism evidence="1">
    <name type="scientific">Aphanomyces astaci</name>
    <name type="common">Crayfish plague agent</name>
    <dbReference type="NCBI Taxonomy" id="112090"/>
    <lineage>
        <taxon>Eukaryota</taxon>
        <taxon>Sar</taxon>
        <taxon>Stramenopiles</taxon>
        <taxon>Oomycota</taxon>
        <taxon>Saprolegniomycetes</taxon>
        <taxon>Saprolegniales</taxon>
        <taxon>Verrucalvaceae</taxon>
        <taxon>Aphanomyces</taxon>
    </lineage>
</organism>
<dbReference type="VEuPathDB" id="FungiDB:H257_15452"/>
<evidence type="ECO:0000313" key="1">
    <source>
        <dbReference type="EMBL" id="ETV68646.1"/>
    </source>
</evidence>
<proteinExistence type="predicted"/>
<gene>
    <name evidence="1" type="ORF">H257_15452</name>
</gene>
<reference evidence="1" key="1">
    <citation type="submission" date="2013-12" db="EMBL/GenBank/DDBJ databases">
        <title>The Genome Sequence of Aphanomyces astaci APO3.</title>
        <authorList>
            <consortium name="The Broad Institute Genomics Platform"/>
            <person name="Russ C."/>
            <person name="Tyler B."/>
            <person name="van West P."/>
            <person name="Dieguez-Uribeondo J."/>
            <person name="Young S.K."/>
            <person name="Zeng Q."/>
            <person name="Gargeya S."/>
            <person name="Fitzgerald M."/>
            <person name="Abouelleil A."/>
            <person name="Alvarado L."/>
            <person name="Chapman S.B."/>
            <person name="Gainer-Dewar J."/>
            <person name="Goldberg J."/>
            <person name="Griggs A."/>
            <person name="Gujja S."/>
            <person name="Hansen M."/>
            <person name="Howarth C."/>
            <person name="Imamovic A."/>
            <person name="Ireland A."/>
            <person name="Larimer J."/>
            <person name="McCowan C."/>
            <person name="Murphy C."/>
            <person name="Pearson M."/>
            <person name="Poon T.W."/>
            <person name="Priest M."/>
            <person name="Roberts A."/>
            <person name="Saif S."/>
            <person name="Shea T."/>
            <person name="Sykes S."/>
            <person name="Wortman J."/>
            <person name="Nusbaum C."/>
            <person name="Birren B."/>
        </authorList>
    </citation>
    <scope>NUCLEOTIDE SEQUENCE [LARGE SCALE GENOMIC DNA]</scope>
    <source>
        <strain evidence="1">APO3</strain>
    </source>
</reference>